<dbReference type="PANTHER" id="PTHR33360">
    <property type="entry name" value="TRANSPOSASE FOR INSERTION SEQUENCE ELEMENT IS200"/>
    <property type="match status" value="1"/>
</dbReference>
<accession>A0A1X7EY03</accession>
<dbReference type="GO" id="GO:0003677">
    <property type="term" value="F:DNA binding"/>
    <property type="evidence" value="ECO:0007669"/>
    <property type="project" value="InterPro"/>
</dbReference>
<dbReference type="GO" id="GO:0006313">
    <property type="term" value="P:DNA transposition"/>
    <property type="evidence" value="ECO:0007669"/>
    <property type="project" value="InterPro"/>
</dbReference>
<evidence type="ECO:0000259" key="1">
    <source>
        <dbReference type="SMART" id="SM01321"/>
    </source>
</evidence>
<dbReference type="OrthoDB" id="9798161at2"/>
<dbReference type="GO" id="GO:0004803">
    <property type="term" value="F:transposase activity"/>
    <property type="evidence" value="ECO:0007669"/>
    <property type="project" value="InterPro"/>
</dbReference>
<organism evidence="2 3">
    <name type="scientific">Azospirillum oryzae</name>
    <dbReference type="NCBI Taxonomy" id="286727"/>
    <lineage>
        <taxon>Bacteria</taxon>
        <taxon>Pseudomonadati</taxon>
        <taxon>Pseudomonadota</taxon>
        <taxon>Alphaproteobacteria</taxon>
        <taxon>Rhodospirillales</taxon>
        <taxon>Azospirillaceae</taxon>
        <taxon>Azospirillum</taxon>
    </lineage>
</organism>
<dbReference type="PANTHER" id="PTHR33360:SF2">
    <property type="entry name" value="TRANSPOSASE FOR INSERTION SEQUENCE ELEMENT IS200"/>
    <property type="match status" value="1"/>
</dbReference>
<proteinExistence type="predicted"/>
<dbReference type="InterPro" id="IPR002686">
    <property type="entry name" value="Transposase_17"/>
</dbReference>
<sequence>MVVLVKDAHHSVYSLNDHLVLVTKYRRRVLTVDMLTPFGEPAGERCNAWGGRMLECNDELDHVPLLVTLPPTTALSEFVNALKTGTSRRLRAEFPDEVKRWDSKPALWSRSYCVMSVVGTPFEALKRYIKGQAGAGA</sequence>
<name>A0A1X7EY03_9PROT</name>
<evidence type="ECO:0000313" key="2">
    <source>
        <dbReference type="EMBL" id="SMF41818.1"/>
    </source>
</evidence>
<dbReference type="RefSeq" id="WP_085084939.1">
    <property type="nucleotide sequence ID" value="NZ_FXAK01000004.1"/>
</dbReference>
<dbReference type="SMART" id="SM01321">
    <property type="entry name" value="Y1_Tnp"/>
    <property type="match status" value="1"/>
</dbReference>
<dbReference type="InterPro" id="IPR036515">
    <property type="entry name" value="Transposase_17_sf"/>
</dbReference>
<dbReference type="STRING" id="286727.SAMN02982917_2077"/>
<dbReference type="NCBIfam" id="NF033573">
    <property type="entry name" value="transpos_IS200"/>
    <property type="match status" value="1"/>
</dbReference>
<reference evidence="2 3" key="1">
    <citation type="submission" date="2017-04" db="EMBL/GenBank/DDBJ databases">
        <authorList>
            <person name="Afonso C.L."/>
            <person name="Miller P.J."/>
            <person name="Scott M.A."/>
            <person name="Spackman E."/>
            <person name="Goraichik I."/>
            <person name="Dimitrov K.M."/>
            <person name="Suarez D.L."/>
            <person name="Swayne D.E."/>
        </authorList>
    </citation>
    <scope>NUCLEOTIDE SEQUENCE [LARGE SCALE GENOMIC DNA]</scope>
    <source>
        <strain evidence="2 3">A2P</strain>
    </source>
</reference>
<gene>
    <name evidence="2" type="ORF">SAMN02982917_2077</name>
</gene>
<evidence type="ECO:0000313" key="3">
    <source>
        <dbReference type="Proteomes" id="UP000192936"/>
    </source>
</evidence>
<protein>
    <submittedName>
        <fullName evidence="2">Putative transposase</fullName>
    </submittedName>
</protein>
<dbReference type="EMBL" id="FXAK01000004">
    <property type="protein sequence ID" value="SMF41818.1"/>
    <property type="molecule type" value="Genomic_DNA"/>
</dbReference>
<dbReference type="Proteomes" id="UP000192936">
    <property type="component" value="Unassembled WGS sequence"/>
</dbReference>
<dbReference type="Pfam" id="PF01797">
    <property type="entry name" value="Y1_Tnp"/>
    <property type="match status" value="1"/>
</dbReference>
<dbReference type="Gene3D" id="3.30.70.1290">
    <property type="entry name" value="Transposase IS200-like"/>
    <property type="match status" value="1"/>
</dbReference>
<dbReference type="SUPFAM" id="SSF143422">
    <property type="entry name" value="Transposase IS200-like"/>
    <property type="match status" value="1"/>
</dbReference>
<feature type="domain" description="Transposase IS200-like" evidence="1">
    <location>
        <begin position="12"/>
        <end position="132"/>
    </location>
</feature>
<dbReference type="AlphaFoldDB" id="A0A1X7EY03"/>